<comment type="similarity">
    <text evidence="2 5">Belongs to the pseudouridine synthase RluA family.</text>
</comment>
<feature type="domain" description="Pseudouridine synthase RsuA/RluA-like" evidence="7">
    <location>
        <begin position="97"/>
        <end position="247"/>
    </location>
</feature>
<dbReference type="STRING" id="1423795.FD12_GL001933"/>
<sequence length="303" mass="33928">MSHKKYWTFKQTVPPVMNGQALKTLLSDYWQLPKHLVYSIRHAERVLVNGEYLPVNFPVNAGDQIQLTFTPADFANPFPHVQPDSAASVEIVYEDANLLVVNKHRGDKTHPNQPGEIGATINHLAAYLQTKETVPYIIHRLDQQTSGAILFAKNPVVVPILVANIREKTIKRTYLAWVEGTGLPSKGTINLPIGRDPDDQRKRKVGGPGSARAITHYHLIKQLGDYSMVQIQLETGRTHQIRVHFEALGHPLVGDPLYNANDGSTGLMLHSWQVELPLPFTKELKTIVAPIPQDFIDFETHLA</sequence>
<evidence type="ECO:0000259" key="7">
    <source>
        <dbReference type="Pfam" id="PF00849"/>
    </source>
</evidence>
<dbReference type="Gene3D" id="3.30.2350.10">
    <property type="entry name" value="Pseudouridine synthase"/>
    <property type="match status" value="1"/>
</dbReference>
<evidence type="ECO:0000313" key="9">
    <source>
        <dbReference type="Proteomes" id="UP000321569"/>
    </source>
</evidence>
<gene>
    <name evidence="8" type="primary">rluD_1</name>
    <name evidence="8" type="ORF">LRA02_13640</name>
</gene>
<dbReference type="EC" id="5.4.99.-" evidence="5"/>
<organism evidence="8 9">
    <name type="scientific">Lentilactobacillus rapi</name>
    <dbReference type="NCBI Taxonomy" id="481723"/>
    <lineage>
        <taxon>Bacteria</taxon>
        <taxon>Bacillati</taxon>
        <taxon>Bacillota</taxon>
        <taxon>Bacilli</taxon>
        <taxon>Lactobacillales</taxon>
        <taxon>Lactobacillaceae</taxon>
        <taxon>Lentilactobacillus</taxon>
    </lineage>
</organism>
<evidence type="ECO:0000256" key="5">
    <source>
        <dbReference type="RuleBase" id="RU362028"/>
    </source>
</evidence>
<dbReference type="InterPro" id="IPR006145">
    <property type="entry name" value="PsdUridine_synth_RsuA/RluA"/>
</dbReference>
<dbReference type="InterPro" id="IPR006225">
    <property type="entry name" value="PsdUridine_synth_RluC/D"/>
</dbReference>
<dbReference type="GO" id="GO:0000455">
    <property type="term" value="P:enzyme-directed rRNA pseudouridine synthesis"/>
    <property type="evidence" value="ECO:0007669"/>
    <property type="project" value="TreeGrafter"/>
</dbReference>
<dbReference type="InterPro" id="IPR006224">
    <property type="entry name" value="PsdUridine_synth_RluA-like_CS"/>
</dbReference>
<dbReference type="RefSeq" id="WP_056982017.1">
    <property type="nucleotide sequence ID" value="NZ_BKAM01000020.1"/>
</dbReference>
<accession>A0A512PMS0</accession>
<dbReference type="PANTHER" id="PTHR21600">
    <property type="entry name" value="MITOCHONDRIAL RNA PSEUDOURIDINE SYNTHASE"/>
    <property type="match status" value="1"/>
</dbReference>
<keyword evidence="3 5" id="KW-0413">Isomerase</keyword>
<comment type="caution">
    <text evidence="8">The sequence shown here is derived from an EMBL/GenBank/DDBJ whole genome shotgun (WGS) entry which is preliminary data.</text>
</comment>
<feature type="region of interest" description="Disordered" evidence="6">
    <location>
        <begin position="188"/>
        <end position="209"/>
    </location>
</feature>
<dbReference type="InterPro" id="IPR020103">
    <property type="entry name" value="PsdUridine_synth_cat_dom_sf"/>
</dbReference>
<dbReference type="GO" id="GO:0009982">
    <property type="term" value="F:pseudouridine synthase activity"/>
    <property type="evidence" value="ECO:0007669"/>
    <property type="project" value="InterPro"/>
</dbReference>
<dbReference type="Proteomes" id="UP000321569">
    <property type="component" value="Unassembled WGS sequence"/>
</dbReference>
<dbReference type="NCBIfam" id="TIGR00005">
    <property type="entry name" value="rluA_subfam"/>
    <property type="match status" value="1"/>
</dbReference>
<reference evidence="8 9" key="1">
    <citation type="submission" date="2019-07" db="EMBL/GenBank/DDBJ databases">
        <title>Whole genome shotgun sequence of Lactobacillus rapi NBRC 109618.</title>
        <authorList>
            <person name="Hosoyama A."/>
            <person name="Uohara A."/>
            <person name="Ohji S."/>
            <person name="Ichikawa N."/>
        </authorList>
    </citation>
    <scope>NUCLEOTIDE SEQUENCE [LARGE SCALE GENOMIC DNA]</scope>
    <source>
        <strain evidence="8 9">NBRC 109618</strain>
    </source>
</reference>
<comment type="function">
    <text evidence="5">Responsible for synthesis of pseudouridine from uracil.</text>
</comment>
<evidence type="ECO:0000313" key="8">
    <source>
        <dbReference type="EMBL" id="GEP72496.1"/>
    </source>
</evidence>
<dbReference type="OrthoDB" id="9773999at2"/>
<dbReference type="InterPro" id="IPR050188">
    <property type="entry name" value="RluA_PseudoU_synthase"/>
</dbReference>
<dbReference type="EMBL" id="BKAM01000020">
    <property type="protein sequence ID" value="GEP72496.1"/>
    <property type="molecule type" value="Genomic_DNA"/>
</dbReference>
<feature type="active site" evidence="4">
    <location>
        <position position="142"/>
    </location>
</feature>
<dbReference type="SUPFAM" id="SSF55120">
    <property type="entry name" value="Pseudouridine synthase"/>
    <property type="match status" value="1"/>
</dbReference>
<evidence type="ECO:0000256" key="3">
    <source>
        <dbReference type="ARBA" id="ARBA00023235"/>
    </source>
</evidence>
<dbReference type="PROSITE" id="PS01129">
    <property type="entry name" value="PSI_RLU"/>
    <property type="match status" value="1"/>
</dbReference>
<dbReference type="CDD" id="cd02869">
    <property type="entry name" value="PseudoU_synth_RluA_like"/>
    <property type="match status" value="1"/>
</dbReference>
<dbReference type="Pfam" id="PF00849">
    <property type="entry name" value="PseudoU_synth_2"/>
    <property type="match status" value="1"/>
</dbReference>
<dbReference type="PANTHER" id="PTHR21600:SF44">
    <property type="entry name" value="RIBOSOMAL LARGE SUBUNIT PSEUDOURIDINE SYNTHASE D"/>
    <property type="match status" value="1"/>
</dbReference>
<dbReference type="GO" id="GO:0003723">
    <property type="term" value="F:RNA binding"/>
    <property type="evidence" value="ECO:0007669"/>
    <property type="project" value="InterPro"/>
</dbReference>
<name>A0A512PMS0_9LACO</name>
<evidence type="ECO:0000256" key="6">
    <source>
        <dbReference type="SAM" id="MobiDB-lite"/>
    </source>
</evidence>
<dbReference type="AlphaFoldDB" id="A0A512PMS0"/>
<proteinExistence type="inferred from homology"/>
<dbReference type="GO" id="GO:0140098">
    <property type="term" value="F:catalytic activity, acting on RNA"/>
    <property type="evidence" value="ECO:0007669"/>
    <property type="project" value="UniProtKB-ARBA"/>
</dbReference>
<evidence type="ECO:0000256" key="2">
    <source>
        <dbReference type="ARBA" id="ARBA00010876"/>
    </source>
</evidence>
<protein>
    <recommendedName>
        <fullName evidence="5">Pseudouridine synthase</fullName>
        <ecNumber evidence="5">5.4.99.-</ecNumber>
    </recommendedName>
</protein>
<comment type="catalytic activity">
    <reaction evidence="1 5">
        <text>a uridine in RNA = a pseudouridine in RNA</text>
        <dbReference type="Rhea" id="RHEA:48348"/>
        <dbReference type="Rhea" id="RHEA-COMP:12068"/>
        <dbReference type="Rhea" id="RHEA-COMP:12069"/>
        <dbReference type="ChEBI" id="CHEBI:65314"/>
        <dbReference type="ChEBI" id="CHEBI:65315"/>
    </reaction>
</comment>
<evidence type="ECO:0000256" key="4">
    <source>
        <dbReference type="PIRSR" id="PIRSR606225-1"/>
    </source>
</evidence>
<evidence type="ECO:0000256" key="1">
    <source>
        <dbReference type="ARBA" id="ARBA00000073"/>
    </source>
</evidence>